<name>A0A915JUN6_ROMCU</name>
<protein>
    <submittedName>
        <fullName evidence="2">Uncharacterized protein</fullName>
    </submittedName>
</protein>
<reference evidence="2" key="1">
    <citation type="submission" date="2022-11" db="UniProtKB">
        <authorList>
            <consortium name="WormBaseParasite"/>
        </authorList>
    </citation>
    <scope>IDENTIFICATION</scope>
</reference>
<dbReference type="Proteomes" id="UP000887565">
    <property type="component" value="Unplaced"/>
</dbReference>
<organism evidence="1 2">
    <name type="scientific">Romanomermis culicivorax</name>
    <name type="common">Nematode worm</name>
    <dbReference type="NCBI Taxonomy" id="13658"/>
    <lineage>
        <taxon>Eukaryota</taxon>
        <taxon>Metazoa</taxon>
        <taxon>Ecdysozoa</taxon>
        <taxon>Nematoda</taxon>
        <taxon>Enoplea</taxon>
        <taxon>Dorylaimia</taxon>
        <taxon>Mermithida</taxon>
        <taxon>Mermithoidea</taxon>
        <taxon>Mermithidae</taxon>
        <taxon>Romanomermis</taxon>
    </lineage>
</organism>
<proteinExistence type="predicted"/>
<sequence length="79" mass="7499">MTSSAESIGVPGGGPWVAKRAGGAGCDAIMLMSPVVLGIVDGCAVTGVAYFGSGSKGGVSADAVTTAVAKNPTLITQTG</sequence>
<accession>A0A915JUN6</accession>
<dbReference type="AlphaFoldDB" id="A0A915JUN6"/>
<keyword evidence="1" id="KW-1185">Reference proteome</keyword>
<dbReference type="WBParaSite" id="nRc.2.0.1.t29779-RA">
    <property type="protein sequence ID" value="nRc.2.0.1.t29779-RA"/>
    <property type="gene ID" value="nRc.2.0.1.g29779"/>
</dbReference>
<evidence type="ECO:0000313" key="2">
    <source>
        <dbReference type="WBParaSite" id="nRc.2.0.1.t29779-RA"/>
    </source>
</evidence>
<evidence type="ECO:0000313" key="1">
    <source>
        <dbReference type="Proteomes" id="UP000887565"/>
    </source>
</evidence>